<comment type="caution">
    <text evidence="1">The sequence shown here is derived from an EMBL/GenBank/DDBJ whole genome shotgun (WGS) entry which is preliminary data.</text>
</comment>
<proteinExistence type="predicted"/>
<evidence type="ECO:0000313" key="1">
    <source>
        <dbReference type="EMBL" id="PZF78781.1"/>
    </source>
</evidence>
<reference evidence="2" key="1">
    <citation type="submission" date="2018-06" db="EMBL/GenBank/DDBJ databases">
        <title>Aestuariibacter litoralis strain KCTC 52945T.</title>
        <authorList>
            <person name="Li X."/>
            <person name="Salam N."/>
            <person name="Li J.-L."/>
            <person name="Chen Y.-M."/>
            <person name="Yang Z.-W."/>
            <person name="Zhang L.-Y."/>
            <person name="Han M.-X."/>
            <person name="Xiao M."/>
            <person name="Li W.-J."/>
        </authorList>
    </citation>
    <scope>NUCLEOTIDE SEQUENCE [LARGE SCALE GENOMIC DNA]</scope>
    <source>
        <strain evidence="2">KCTC 52945</strain>
    </source>
</reference>
<organism evidence="1 2">
    <name type="scientific">Aestuariivirga litoralis</name>
    <dbReference type="NCBI Taxonomy" id="2650924"/>
    <lineage>
        <taxon>Bacteria</taxon>
        <taxon>Pseudomonadati</taxon>
        <taxon>Pseudomonadota</taxon>
        <taxon>Alphaproteobacteria</taxon>
        <taxon>Hyphomicrobiales</taxon>
        <taxon>Aestuariivirgaceae</taxon>
        <taxon>Aestuariivirga</taxon>
    </lineage>
</organism>
<protein>
    <submittedName>
        <fullName evidence="1">Uncharacterized protein</fullName>
    </submittedName>
</protein>
<evidence type="ECO:0000313" key="2">
    <source>
        <dbReference type="Proteomes" id="UP000248795"/>
    </source>
</evidence>
<dbReference type="EMBL" id="QKVK01000001">
    <property type="protein sequence ID" value="PZF78781.1"/>
    <property type="molecule type" value="Genomic_DNA"/>
</dbReference>
<dbReference type="AlphaFoldDB" id="A0A2W2AU82"/>
<keyword evidence="2" id="KW-1185">Reference proteome</keyword>
<name>A0A2W2AU82_9HYPH</name>
<accession>A0A2W2AU82</accession>
<sequence>MFPPPRTGSGWLGKVTLALGAVFLATTCYLVLKGAVSGGPAEAPAMSAEALKKLTPGERADAAVAAQRSFVRDPLDAAAVLGLAVLADAEGNAEASERLRLSAGDMSPRATKIQAEAMIILLKRRDFDAVMTRVDGLIRARPSDAPKLFALAAEIAGDPDGAKAVARMLASNPPWRERFFASLLAKGQPATATRLMDELQAMGAPVRDAEVAGVVDNYMKAGAIDTAYAVWLSTLGENELRDVKRVYDGGFAHPIRNLRFDWTVKPADGLTYRQFPRNTASMDQTLQFDLADFKGSFANLSQMLRLRPGRFRLTGEVRFEGFESPTGLVFRLYCFEAGRFRPLDSTAPLPQSTQWIGFDKSFDVPPEGCTHQMLQLESQRALEKSQLTRGTVAVDAIDIDILPGLAP</sequence>
<gene>
    <name evidence="1" type="ORF">DK847_03005</name>
</gene>
<dbReference type="Proteomes" id="UP000248795">
    <property type="component" value="Unassembled WGS sequence"/>
</dbReference>